<dbReference type="GO" id="GO:0005741">
    <property type="term" value="C:mitochondrial outer membrane"/>
    <property type="evidence" value="ECO:0007669"/>
    <property type="project" value="UniProtKB-SubCell"/>
</dbReference>
<gene>
    <name evidence="4" type="ORF">PTSG_07615</name>
</gene>
<dbReference type="PANTHER" id="PTHR24072">
    <property type="entry name" value="RHO FAMILY GTPASE"/>
    <property type="match status" value="1"/>
</dbReference>
<organism evidence="5">
    <name type="scientific">Salpingoeca rosetta (strain ATCC 50818 / BSB-021)</name>
    <dbReference type="NCBI Taxonomy" id="946362"/>
    <lineage>
        <taxon>Eukaryota</taxon>
        <taxon>Choanoflagellata</taxon>
        <taxon>Craspedida</taxon>
        <taxon>Salpingoecidae</taxon>
        <taxon>Salpingoeca</taxon>
    </lineage>
</organism>
<sequence length="439" mass="48569">MRSHVDIVLIGDRDVGKTTLITSAQTGKYEPNVPPLLEVIPLPPETLREPVAVSVTDTSLRCQEEGDIVEAVKAADAICIVFAADDEESMIRVSTYWMPLITDALPPDAPTPVLMIGNKVHMWTILWAFGYDDDLSLNEEYMCPTLELEKDSVPEISPIGMEFLIRLFRQYDVDGSGLLSQEQLERVFEVCPAVPWADDVYPASDELEWTLEQFISLWVYLCWSDPSAFMRTLAYLGFNFRTPTNTHGSVKDAIRPSRARREERRVGKSTRTVHVLFIFGKQQAGKLREFAVNGDDHEVISSSYCADKCDVAALCFDVTDPSSFAHAADLQAAVVRPGPRCVMLACKADEVAVEQQFPLQPPEYSRQHNIPLVQVSSQRGDTDDAFAALVDQASKPRESDGGLGSGISSRSLSWLRTAGAIAAAAVAAYFAFRYDPVHT</sequence>
<evidence type="ECO:0000256" key="1">
    <source>
        <dbReference type="ARBA" id="ARBA00022741"/>
    </source>
</evidence>
<dbReference type="GeneID" id="16071972"/>
<dbReference type="GO" id="GO:0005509">
    <property type="term" value="F:calcium ion binding"/>
    <property type="evidence" value="ECO:0007669"/>
    <property type="project" value="InterPro"/>
</dbReference>
<name>F2UH99_SALR5</name>
<proteinExistence type="predicted"/>
<dbReference type="Gene3D" id="1.10.238.10">
    <property type="entry name" value="EF-hand"/>
    <property type="match status" value="1"/>
</dbReference>
<dbReference type="AlphaFoldDB" id="F2UH99"/>
<dbReference type="OMA" id="FWFAQKA"/>
<dbReference type="FunCoup" id="F2UH99">
    <property type="interactions" value="1918"/>
</dbReference>
<keyword evidence="5" id="KW-1185">Reference proteome</keyword>
<dbReference type="Pfam" id="PF08356">
    <property type="entry name" value="EF_assoc_2"/>
    <property type="match status" value="1"/>
</dbReference>
<dbReference type="InterPro" id="IPR003578">
    <property type="entry name" value="Small_GTPase_Rho"/>
</dbReference>
<evidence type="ECO:0000313" key="5">
    <source>
        <dbReference type="Proteomes" id="UP000007799"/>
    </source>
</evidence>
<dbReference type="EMBL" id="GL832974">
    <property type="protein sequence ID" value="EGD76498.1"/>
    <property type="molecule type" value="Genomic_DNA"/>
</dbReference>
<evidence type="ECO:0000256" key="2">
    <source>
        <dbReference type="ARBA" id="ARBA00023134"/>
    </source>
</evidence>
<dbReference type="Gene3D" id="3.40.50.300">
    <property type="entry name" value="P-loop containing nucleotide triphosphate hydrolases"/>
    <property type="match status" value="2"/>
</dbReference>
<dbReference type="SUPFAM" id="SSF52540">
    <property type="entry name" value="P-loop containing nucleoside triphosphate hydrolases"/>
    <property type="match status" value="2"/>
</dbReference>
<dbReference type="InterPro" id="IPR002048">
    <property type="entry name" value="EF_hand_dom"/>
</dbReference>
<keyword evidence="1" id="KW-0547">Nucleotide-binding</keyword>
<dbReference type="GO" id="GO:0003924">
    <property type="term" value="F:GTPase activity"/>
    <property type="evidence" value="ECO:0007669"/>
    <property type="project" value="InterPro"/>
</dbReference>
<evidence type="ECO:0000259" key="3">
    <source>
        <dbReference type="PROSITE" id="PS50222"/>
    </source>
</evidence>
<dbReference type="STRING" id="946362.F2UH99"/>
<keyword evidence="2" id="KW-0342">GTP-binding</keyword>
<dbReference type="GO" id="GO:0005525">
    <property type="term" value="F:GTP binding"/>
    <property type="evidence" value="ECO:0007669"/>
    <property type="project" value="UniProtKB-KW"/>
</dbReference>
<dbReference type="RefSeq" id="XP_004991412.1">
    <property type="nucleotide sequence ID" value="XM_004991355.1"/>
</dbReference>
<feature type="domain" description="EF-hand" evidence="3">
    <location>
        <begin position="159"/>
        <end position="194"/>
    </location>
</feature>
<dbReference type="InterPro" id="IPR027417">
    <property type="entry name" value="P-loop_NTPase"/>
</dbReference>
<protein>
    <recommendedName>
        <fullName evidence="3">EF-hand domain-containing protein</fullName>
    </recommendedName>
</protein>
<dbReference type="Proteomes" id="UP000007799">
    <property type="component" value="Unassembled WGS sequence"/>
</dbReference>
<dbReference type="SUPFAM" id="SSF47473">
    <property type="entry name" value="EF-hand"/>
    <property type="match status" value="1"/>
</dbReference>
<dbReference type="GO" id="GO:0007264">
    <property type="term" value="P:small GTPase-mediated signal transduction"/>
    <property type="evidence" value="ECO:0007669"/>
    <property type="project" value="InterPro"/>
</dbReference>
<accession>F2UH99</accession>
<dbReference type="InterPro" id="IPR013567">
    <property type="entry name" value="EF_hand_assoc_2"/>
</dbReference>
<dbReference type="KEGG" id="sre:PTSG_07615"/>
<evidence type="ECO:0000313" key="4">
    <source>
        <dbReference type="EMBL" id="EGD76498.1"/>
    </source>
</evidence>
<dbReference type="InParanoid" id="F2UH99"/>
<dbReference type="eggNOG" id="KOG1707">
    <property type="taxonomic scope" value="Eukaryota"/>
</dbReference>
<dbReference type="PROSITE" id="PS50222">
    <property type="entry name" value="EF_HAND_2"/>
    <property type="match status" value="1"/>
</dbReference>
<dbReference type="InterPro" id="IPR011992">
    <property type="entry name" value="EF-hand-dom_pair"/>
</dbReference>
<dbReference type="OrthoDB" id="10020961at2759"/>
<reference evidence="4" key="1">
    <citation type="submission" date="2009-08" db="EMBL/GenBank/DDBJ databases">
        <title>Annotation of Salpingoeca rosetta.</title>
        <authorList>
            <consortium name="The Broad Institute Genome Sequencing Platform"/>
            <person name="Russ C."/>
            <person name="Cuomo C."/>
            <person name="Burger G."/>
            <person name="Gray M.W."/>
            <person name="Holland P.W.H."/>
            <person name="King N."/>
            <person name="Lang F.B.F."/>
            <person name="Roger A.J."/>
            <person name="Ruiz-Trillo I."/>
            <person name="Young S.K."/>
            <person name="Zeng Q."/>
            <person name="Gargeya S."/>
            <person name="Alvarado L."/>
            <person name="Berlin A."/>
            <person name="Chapman S.B."/>
            <person name="Chen Z."/>
            <person name="Freedman E."/>
            <person name="Gellesch M."/>
            <person name="Goldberg J."/>
            <person name="Griggs A."/>
            <person name="Gujja S."/>
            <person name="Heilman E."/>
            <person name="Heiman D."/>
            <person name="Howarth C."/>
            <person name="Mehta T."/>
            <person name="Neiman D."/>
            <person name="Pearson M."/>
            <person name="Roberts A."/>
            <person name="Saif S."/>
            <person name="Shea T."/>
            <person name="Shenoy N."/>
            <person name="Sisk P."/>
            <person name="Stolte C."/>
            <person name="Sykes S."/>
            <person name="White J."/>
            <person name="Yandava C."/>
            <person name="Haas B."/>
            <person name="Nusbaum C."/>
            <person name="Birren B."/>
        </authorList>
    </citation>
    <scope>NUCLEOTIDE SEQUENCE [LARGE SCALE GENOMIC DNA]</scope>
    <source>
        <strain evidence="4">ATCC 50818</strain>
    </source>
</reference>